<dbReference type="SUPFAM" id="SSF110087">
    <property type="entry name" value="DR1885-like metal-binding protein"/>
    <property type="match status" value="1"/>
</dbReference>
<keyword evidence="2" id="KW-1185">Reference proteome</keyword>
<dbReference type="Gene3D" id="2.60.40.1890">
    <property type="entry name" value="PCu(A)C copper chaperone"/>
    <property type="match status" value="1"/>
</dbReference>
<organism evidence="1 2">
    <name type="scientific">Pseudonocardia humida</name>
    <dbReference type="NCBI Taxonomy" id="2800819"/>
    <lineage>
        <taxon>Bacteria</taxon>
        <taxon>Bacillati</taxon>
        <taxon>Actinomycetota</taxon>
        <taxon>Actinomycetes</taxon>
        <taxon>Pseudonocardiales</taxon>
        <taxon>Pseudonocardiaceae</taxon>
        <taxon>Pseudonocardia</taxon>
    </lineage>
</organism>
<dbReference type="InterPro" id="IPR036182">
    <property type="entry name" value="PCuAC_sf"/>
</dbReference>
<comment type="caution">
    <text evidence="1">The sequence shown here is derived from an EMBL/GenBank/DDBJ whole genome shotgun (WGS) entry which is preliminary data.</text>
</comment>
<gene>
    <name evidence="1" type="ORF">KDL28_38195</name>
</gene>
<evidence type="ECO:0000313" key="2">
    <source>
        <dbReference type="Proteomes" id="UP001165283"/>
    </source>
</evidence>
<accession>A0ABT1AD59</accession>
<dbReference type="Pfam" id="PF04314">
    <property type="entry name" value="PCuAC"/>
    <property type="match status" value="1"/>
</dbReference>
<dbReference type="InterPro" id="IPR007410">
    <property type="entry name" value="LpqE-like"/>
</dbReference>
<reference evidence="1" key="1">
    <citation type="submission" date="2021-04" db="EMBL/GenBank/DDBJ databases">
        <title>Pseudonocardia sp. nov., isolated from sandy soil of mangrove forest.</title>
        <authorList>
            <person name="Zan Z."/>
            <person name="Huang R."/>
            <person name="Liu W."/>
        </authorList>
    </citation>
    <scope>NUCLEOTIDE SEQUENCE</scope>
    <source>
        <strain evidence="1">S2-4</strain>
    </source>
</reference>
<dbReference type="EMBL" id="JAGSOV010000097">
    <property type="protein sequence ID" value="MCO1660896.1"/>
    <property type="molecule type" value="Genomic_DNA"/>
</dbReference>
<sequence length="158" mass="16180">MAQTSEYVGNASGAVARVGEMAVLEVEFLFDRPVAGDEVYGVGGIAPLAVTLVNTGDAPDRLVRISSPIAEAGLVVVDDGLVIPGDQTLTAGQIGPVASIEVPYEDDGGLIALIGLKEPIRSGISYPVVFGFERAGDVVVDVPVKTPDIPPPRAEDGG</sequence>
<proteinExistence type="predicted"/>
<dbReference type="Proteomes" id="UP001165283">
    <property type="component" value="Unassembled WGS sequence"/>
</dbReference>
<protein>
    <submittedName>
        <fullName evidence="1">Copper chaperone PCu(A)C</fullName>
    </submittedName>
</protein>
<evidence type="ECO:0000313" key="1">
    <source>
        <dbReference type="EMBL" id="MCO1660896.1"/>
    </source>
</evidence>
<name>A0ABT1AD59_9PSEU</name>
<dbReference type="RefSeq" id="WP_252446424.1">
    <property type="nucleotide sequence ID" value="NZ_JAGSOV010000097.1"/>
</dbReference>